<comment type="caution">
    <text evidence="2">The sequence shown here is derived from an EMBL/GenBank/DDBJ whole genome shotgun (WGS) entry which is preliminary data.</text>
</comment>
<organism evidence="2 3">
    <name type="scientific">Streptosporangium amethystogenes subsp. fukuiense</name>
    <dbReference type="NCBI Taxonomy" id="698418"/>
    <lineage>
        <taxon>Bacteria</taxon>
        <taxon>Bacillati</taxon>
        <taxon>Actinomycetota</taxon>
        <taxon>Actinomycetes</taxon>
        <taxon>Streptosporangiales</taxon>
        <taxon>Streptosporangiaceae</taxon>
        <taxon>Streptosporangium</taxon>
    </lineage>
</organism>
<proteinExistence type="predicted"/>
<accession>A0ABW2SVB1</accession>
<keyword evidence="3" id="KW-1185">Reference proteome</keyword>
<protein>
    <submittedName>
        <fullName evidence="2">Uncharacterized protein</fullName>
    </submittedName>
</protein>
<evidence type="ECO:0000256" key="1">
    <source>
        <dbReference type="SAM" id="MobiDB-lite"/>
    </source>
</evidence>
<dbReference type="RefSeq" id="WP_343976892.1">
    <property type="nucleotide sequence ID" value="NZ_BAAAGK010000145.1"/>
</dbReference>
<name>A0ABW2SVB1_9ACTN</name>
<sequence>MGSRTEQCLNCEAPLPPPADRRGGWPRKYCSDACRWAFGRTRARRWRPLTQRHQRQDDTRKQRRHIRDQAERLAQAAGKLALDLHAEDLAPPTQQTGWKPGPIAGYTAAALPLLAQARAVLAAAAVAADRATGATWDEIAAVLDVSPDTAARRYQA</sequence>
<dbReference type="Proteomes" id="UP001596514">
    <property type="component" value="Unassembled WGS sequence"/>
</dbReference>
<evidence type="ECO:0000313" key="2">
    <source>
        <dbReference type="EMBL" id="MFC7600125.1"/>
    </source>
</evidence>
<feature type="region of interest" description="Disordered" evidence="1">
    <location>
        <begin position="47"/>
        <end position="66"/>
    </location>
</feature>
<reference evidence="3" key="1">
    <citation type="journal article" date="2019" name="Int. J. Syst. Evol. Microbiol.">
        <title>The Global Catalogue of Microorganisms (GCM) 10K type strain sequencing project: providing services to taxonomists for standard genome sequencing and annotation.</title>
        <authorList>
            <consortium name="The Broad Institute Genomics Platform"/>
            <consortium name="The Broad Institute Genome Sequencing Center for Infectious Disease"/>
            <person name="Wu L."/>
            <person name="Ma J."/>
        </authorList>
    </citation>
    <scope>NUCLEOTIDE SEQUENCE [LARGE SCALE GENOMIC DNA]</scope>
    <source>
        <strain evidence="3">JCM 10083</strain>
    </source>
</reference>
<gene>
    <name evidence="2" type="ORF">ACFQVD_08390</name>
</gene>
<evidence type="ECO:0000313" key="3">
    <source>
        <dbReference type="Proteomes" id="UP001596514"/>
    </source>
</evidence>
<dbReference type="EMBL" id="JBHTEE010000001">
    <property type="protein sequence ID" value="MFC7600125.1"/>
    <property type="molecule type" value="Genomic_DNA"/>
</dbReference>